<dbReference type="AlphaFoldDB" id="A0A7W9J1D3"/>
<organism evidence="2 3">
    <name type="scientific">Kribbella italica</name>
    <dbReference type="NCBI Taxonomy" id="1540520"/>
    <lineage>
        <taxon>Bacteria</taxon>
        <taxon>Bacillati</taxon>
        <taxon>Actinomycetota</taxon>
        <taxon>Actinomycetes</taxon>
        <taxon>Propionibacteriales</taxon>
        <taxon>Kribbellaceae</taxon>
        <taxon>Kribbella</taxon>
    </lineage>
</organism>
<evidence type="ECO:0000313" key="2">
    <source>
        <dbReference type="EMBL" id="MBB5833277.1"/>
    </source>
</evidence>
<evidence type="ECO:0000313" key="3">
    <source>
        <dbReference type="Proteomes" id="UP000549971"/>
    </source>
</evidence>
<dbReference type="EMBL" id="JACHMY010000001">
    <property type="protein sequence ID" value="MBB5833277.1"/>
    <property type="molecule type" value="Genomic_DNA"/>
</dbReference>
<dbReference type="Proteomes" id="UP000549971">
    <property type="component" value="Unassembled WGS sequence"/>
</dbReference>
<keyword evidence="3" id="KW-1185">Reference proteome</keyword>
<dbReference type="InterPro" id="IPR025668">
    <property type="entry name" value="Tnp_DDE_dom"/>
</dbReference>
<evidence type="ECO:0000259" key="1">
    <source>
        <dbReference type="Pfam" id="PF13701"/>
    </source>
</evidence>
<comment type="caution">
    <text evidence="2">The sequence shown here is derived from an EMBL/GenBank/DDBJ whole genome shotgun (WGS) entry which is preliminary data.</text>
</comment>
<proteinExistence type="predicted"/>
<dbReference type="Pfam" id="PF13701">
    <property type="entry name" value="DDE_Tnp_1_4"/>
    <property type="match status" value="1"/>
</dbReference>
<protein>
    <recommendedName>
        <fullName evidence="1">Transposase DDE domain-containing protein</fullName>
    </recommendedName>
</protein>
<sequence length="113" mass="12934">MEHRAHARVEDRIRTGKDTGLRNLPFHAYTANACWLELALTAADLLTWSQALCFTGTLARTEPATYRYQILHTAGLLVRTARGRYLRLDTDWPWAHQLATAFDRLRTAPWPAT</sequence>
<name>A0A7W9J1D3_9ACTN</name>
<gene>
    <name evidence="2" type="ORF">HDA39_000011</name>
</gene>
<reference evidence="2 3" key="1">
    <citation type="submission" date="2020-08" db="EMBL/GenBank/DDBJ databases">
        <title>Sequencing the genomes of 1000 actinobacteria strains.</title>
        <authorList>
            <person name="Klenk H.-P."/>
        </authorList>
    </citation>
    <scope>NUCLEOTIDE SEQUENCE [LARGE SCALE GENOMIC DNA]</scope>
    <source>
        <strain evidence="2 3">DSM 28967</strain>
    </source>
</reference>
<feature type="domain" description="Transposase DDE" evidence="1">
    <location>
        <begin position="3"/>
        <end position="109"/>
    </location>
</feature>
<accession>A0A7W9J1D3</accession>